<accession>A0A3P1TBY0</accession>
<reference evidence="1 2" key="1">
    <citation type="submission" date="2018-11" db="EMBL/GenBank/DDBJ databases">
        <title>Genomes From Bacteria Associated with the Canine Oral Cavity: a Test Case for Automated Genome-Based Taxonomic Assignment.</title>
        <authorList>
            <person name="Coil D.A."/>
            <person name="Jospin G."/>
            <person name="Darling A.E."/>
            <person name="Wallis C."/>
            <person name="Davis I.J."/>
            <person name="Harris S."/>
            <person name="Eisen J.A."/>
            <person name="Holcombe L.J."/>
            <person name="O'Flynn C."/>
        </authorList>
    </citation>
    <scope>NUCLEOTIDE SEQUENCE [LARGE SCALE GENOMIC DNA]</scope>
    <source>
        <strain evidence="1 2">OH887_COT-365</strain>
    </source>
</reference>
<comment type="caution">
    <text evidence="1">The sequence shown here is derived from an EMBL/GenBank/DDBJ whole genome shotgun (WGS) entry which is preliminary data.</text>
</comment>
<dbReference type="OrthoDB" id="9769590at2"/>
<dbReference type="RefSeq" id="WP_124842992.1">
    <property type="nucleotide sequence ID" value="NZ_RQZG01000002.1"/>
</dbReference>
<sequence>MDEILAGLLDLQTRIHRFQAETLEIDDAYEEVARVGFSRAGDLLHLHFHGDSHDDVPDEAAEITDDGVNYPLVAFLTWLSEPGHAERVRSLEFSGPDEGANGIRAWEFTRLLLADVTFPHLVHLGVGLTDAGDHNLSLISSQEDPCSEGGTIARLLGMMPAMESLVVPSAPDENFFDGPEHPLARLRLQCGTAHQGFIANLSDSARFPGLVTLDHAEVHDIATVRDADDAELAGLFTSPEDFRALVVSPAGRRISHLTLRGTRLGPADLRELHELNPSLQLLHVPQEAGRYVSHL</sequence>
<evidence type="ECO:0000313" key="2">
    <source>
        <dbReference type="Proteomes" id="UP000280819"/>
    </source>
</evidence>
<organism evidence="1 2">
    <name type="scientific">Arachnia propionica</name>
    <dbReference type="NCBI Taxonomy" id="1750"/>
    <lineage>
        <taxon>Bacteria</taxon>
        <taxon>Bacillati</taxon>
        <taxon>Actinomycetota</taxon>
        <taxon>Actinomycetes</taxon>
        <taxon>Propionibacteriales</taxon>
        <taxon>Propionibacteriaceae</taxon>
        <taxon>Arachnia</taxon>
    </lineage>
</organism>
<dbReference type="AlphaFoldDB" id="A0A3P1TBY0"/>
<protein>
    <submittedName>
        <fullName evidence="1">Uncharacterized protein</fullName>
    </submittedName>
</protein>
<proteinExistence type="predicted"/>
<gene>
    <name evidence="1" type="ORF">EII34_03575</name>
</gene>
<dbReference type="EMBL" id="RQZG01000002">
    <property type="protein sequence ID" value="RRD06715.1"/>
    <property type="molecule type" value="Genomic_DNA"/>
</dbReference>
<name>A0A3P1TBY0_9ACTN</name>
<dbReference type="Proteomes" id="UP000280819">
    <property type="component" value="Unassembled WGS sequence"/>
</dbReference>
<evidence type="ECO:0000313" key="1">
    <source>
        <dbReference type="EMBL" id="RRD06715.1"/>
    </source>
</evidence>